<evidence type="ECO:0000313" key="3">
    <source>
        <dbReference type="Proteomes" id="UP000092460"/>
    </source>
</evidence>
<proteinExistence type="predicted"/>
<dbReference type="Proteomes" id="UP000092460">
    <property type="component" value="Unassembled WGS sequence"/>
</dbReference>
<organism evidence="2 3">
    <name type="scientific">Glossina palpalis gambiensis</name>
    <dbReference type="NCBI Taxonomy" id="67801"/>
    <lineage>
        <taxon>Eukaryota</taxon>
        <taxon>Metazoa</taxon>
        <taxon>Ecdysozoa</taxon>
        <taxon>Arthropoda</taxon>
        <taxon>Hexapoda</taxon>
        <taxon>Insecta</taxon>
        <taxon>Pterygota</taxon>
        <taxon>Neoptera</taxon>
        <taxon>Endopterygota</taxon>
        <taxon>Diptera</taxon>
        <taxon>Brachycera</taxon>
        <taxon>Muscomorpha</taxon>
        <taxon>Hippoboscoidea</taxon>
        <taxon>Glossinidae</taxon>
        <taxon>Glossina</taxon>
    </lineage>
</organism>
<sequence length="109" mass="12756">MERVISVTTWPKNTQRKTYDAVYNCESCCWFVGVADSKSDAFLVIYINVFLNVCNFLFEIFDYFRQKYSPIHVILTDTADICIYYGNTGNPMGVQIFPLQSHFHAMWEN</sequence>
<dbReference type="VEuPathDB" id="VectorBase:GPPI019044"/>
<dbReference type="AlphaFoldDB" id="A0A1B0B4X8"/>
<name>A0A1B0B4X8_9MUSC</name>
<protein>
    <submittedName>
        <fullName evidence="2">Uncharacterized protein</fullName>
    </submittedName>
</protein>
<reference evidence="3" key="1">
    <citation type="submission" date="2015-01" db="EMBL/GenBank/DDBJ databases">
        <authorList>
            <person name="Aksoy S."/>
            <person name="Warren W."/>
            <person name="Wilson R.K."/>
        </authorList>
    </citation>
    <scope>NUCLEOTIDE SEQUENCE [LARGE SCALE GENOMIC DNA]</scope>
    <source>
        <strain evidence="3">IAEA</strain>
    </source>
</reference>
<keyword evidence="1" id="KW-0812">Transmembrane</keyword>
<feature type="transmembrane region" description="Helical" evidence="1">
    <location>
        <begin position="41"/>
        <end position="61"/>
    </location>
</feature>
<dbReference type="EnsemblMetazoa" id="GPPI019044-RA">
    <property type="protein sequence ID" value="GPPI019044-PA"/>
    <property type="gene ID" value="GPPI019044"/>
</dbReference>
<dbReference type="EMBL" id="JXJN01008571">
    <property type="status" value="NOT_ANNOTATED_CDS"/>
    <property type="molecule type" value="Genomic_DNA"/>
</dbReference>
<keyword evidence="1" id="KW-0472">Membrane</keyword>
<keyword evidence="1" id="KW-1133">Transmembrane helix</keyword>
<keyword evidence="3" id="KW-1185">Reference proteome</keyword>
<accession>A0A1B0B4X8</accession>
<evidence type="ECO:0000256" key="1">
    <source>
        <dbReference type="SAM" id="Phobius"/>
    </source>
</evidence>
<evidence type="ECO:0000313" key="2">
    <source>
        <dbReference type="EnsemblMetazoa" id="GPPI019044-PA"/>
    </source>
</evidence>
<reference evidence="2" key="2">
    <citation type="submission" date="2020-05" db="UniProtKB">
        <authorList>
            <consortium name="EnsemblMetazoa"/>
        </authorList>
    </citation>
    <scope>IDENTIFICATION</scope>
    <source>
        <strain evidence="2">IAEA</strain>
    </source>
</reference>